<dbReference type="RefSeq" id="WP_115269448.1">
    <property type="nucleotide sequence ID" value="NZ_UGGU01000003.1"/>
</dbReference>
<sequence length="555" mass="64576">MKLTKKEKILIVCSLTVICFSLYTFSKRDILIERLANSQFLSKSYRKSRDKKLEKEIERKLNSYILKEKIKELSTEKLEVVSTILSNDDTLKLLNEKDKEKYSSERYLLEDINYDEAITLYNASKGFRELALLSEDIKNYLMNSYPNFNYSKVIDNDGKVPELIAAKNKFLKLTSNKELKDIISHLDKNQLDELNTIIGNDTDMIELLNFNKKFIEQVKLNVNKLLTSGLPLETLEKLVSFSKRVDELSNLDERFDKFITENMDKIEFKKIYLYGEFYLADKNNDIDLEKEYRKKNYTFEEPFIKLNPYGRTPLTALVKVDNDLAGKKVKVLIKGEFGSEDYSYMTEINSLGEFIVAGLFSKSKNKIKVKLEDGREKDLIITTNTLDDILPSIVIEKKIANRMEPGMNLVSFNTKEKAMPFIFDINGNVRYVLDISSTMNKAYVGKEEKNWIVANDEAVFTFDMLGKILSIREPEYYAENENWKNGVLFREIQYLPKKNNQLAVYGFSDKLAYPSGVFSELGIDSKQELFKARLYFDKNSFEENNILSGRRIELF</sequence>
<keyword evidence="3" id="KW-1185">Reference proteome</keyword>
<dbReference type="InterPro" id="IPR038477">
    <property type="entry name" value="ASST_N_sf"/>
</dbReference>
<organism evidence="2 3">
    <name type="scientific">Fusobacterium necrogenes</name>
    <dbReference type="NCBI Taxonomy" id="858"/>
    <lineage>
        <taxon>Bacteria</taxon>
        <taxon>Fusobacteriati</taxon>
        <taxon>Fusobacteriota</taxon>
        <taxon>Fusobacteriia</taxon>
        <taxon>Fusobacteriales</taxon>
        <taxon>Fusobacteriaceae</taxon>
        <taxon>Fusobacterium</taxon>
    </lineage>
</organism>
<evidence type="ECO:0000313" key="2">
    <source>
        <dbReference type="EMBL" id="STO31276.1"/>
    </source>
</evidence>
<feature type="domain" description="Arylsulfotransferase N-terminal" evidence="1">
    <location>
        <begin position="304"/>
        <end position="376"/>
    </location>
</feature>
<dbReference type="EMBL" id="UGGU01000003">
    <property type="protein sequence ID" value="STO31276.1"/>
    <property type="molecule type" value="Genomic_DNA"/>
</dbReference>
<name>A0A377GWH1_9FUSO</name>
<evidence type="ECO:0000259" key="1">
    <source>
        <dbReference type="Pfam" id="PF17425"/>
    </source>
</evidence>
<reference evidence="2 3" key="1">
    <citation type="submission" date="2018-06" db="EMBL/GenBank/DDBJ databases">
        <authorList>
            <consortium name="Pathogen Informatics"/>
            <person name="Doyle S."/>
        </authorList>
    </citation>
    <scope>NUCLEOTIDE SEQUENCE [LARGE SCALE GENOMIC DNA]</scope>
    <source>
        <strain evidence="2 3">NCTC10723</strain>
    </source>
</reference>
<dbReference type="GO" id="GO:0004062">
    <property type="term" value="F:aryl sulfotransferase activity"/>
    <property type="evidence" value="ECO:0007669"/>
    <property type="project" value="InterPro"/>
</dbReference>
<dbReference type="InterPro" id="IPR010262">
    <property type="entry name" value="Arylsulfotransferase_bact"/>
</dbReference>
<accession>A0A377GWH1</accession>
<gene>
    <name evidence="2" type="ORF">NCTC10723_00722</name>
</gene>
<dbReference type="Proteomes" id="UP000255328">
    <property type="component" value="Unassembled WGS sequence"/>
</dbReference>
<proteinExistence type="predicted"/>
<dbReference type="InterPro" id="IPR035391">
    <property type="entry name" value="Arylsulfotran_N"/>
</dbReference>
<dbReference type="Pfam" id="PF17425">
    <property type="entry name" value="Arylsulfotran_N"/>
    <property type="match status" value="1"/>
</dbReference>
<dbReference type="AlphaFoldDB" id="A0A377GWH1"/>
<keyword evidence="2" id="KW-0808">Transferase</keyword>
<dbReference type="Pfam" id="PF05935">
    <property type="entry name" value="Arylsulfotrans"/>
    <property type="match status" value="1"/>
</dbReference>
<dbReference type="OrthoDB" id="264813at2"/>
<evidence type="ECO:0000313" key="3">
    <source>
        <dbReference type="Proteomes" id="UP000255328"/>
    </source>
</evidence>
<protein>
    <submittedName>
        <fullName evidence="2">Arylsulfotransferase (ASST)</fullName>
    </submittedName>
</protein>
<dbReference type="Gene3D" id="2.60.40.3100">
    <property type="entry name" value="Arylsulphate sulphotransferase monomer, N-terminal domain"/>
    <property type="match status" value="1"/>
</dbReference>